<dbReference type="GO" id="GO:0035312">
    <property type="term" value="F:5'-3' DNA exonuclease activity"/>
    <property type="evidence" value="ECO:0007669"/>
    <property type="project" value="TreeGrafter"/>
</dbReference>
<dbReference type="CDD" id="cd07438">
    <property type="entry name" value="PHP_HisPPase_AMP"/>
    <property type="match status" value="1"/>
</dbReference>
<dbReference type="Pfam" id="PF02811">
    <property type="entry name" value="PHP"/>
    <property type="match status" value="1"/>
</dbReference>
<evidence type="ECO:0000313" key="4">
    <source>
        <dbReference type="Proteomes" id="UP000295636"/>
    </source>
</evidence>
<dbReference type="PANTHER" id="PTHR42924">
    <property type="entry name" value="EXONUCLEASE"/>
    <property type="match status" value="1"/>
</dbReference>
<dbReference type="OrthoDB" id="9804333at2"/>
<organism evidence="3 4">
    <name type="scientific">Paenibacillus piri</name>
    <dbReference type="NCBI Taxonomy" id="2547395"/>
    <lineage>
        <taxon>Bacteria</taxon>
        <taxon>Bacillati</taxon>
        <taxon>Bacillota</taxon>
        <taxon>Bacilli</taxon>
        <taxon>Bacillales</taxon>
        <taxon>Paenibacillaceae</taxon>
        <taxon>Paenibacillus</taxon>
    </lineage>
</organism>
<accession>A0A4R5KSB1</accession>
<dbReference type="SMART" id="SM00481">
    <property type="entry name" value="POLIIIAc"/>
    <property type="match status" value="1"/>
</dbReference>
<evidence type="ECO:0000259" key="2">
    <source>
        <dbReference type="SMART" id="SM00481"/>
    </source>
</evidence>
<feature type="domain" description="Polymerase/histidinol phosphatase N-terminal" evidence="2">
    <location>
        <begin position="4"/>
        <end position="69"/>
    </location>
</feature>
<proteinExistence type="predicted"/>
<dbReference type="Gene3D" id="3.20.20.140">
    <property type="entry name" value="Metal-dependent hydrolases"/>
    <property type="match status" value="1"/>
</dbReference>
<comment type="caution">
    <text evidence="3">The sequence shown here is derived from an EMBL/GenBank/DDBJ whole genome shotgun (WGS) entry which is preliminary data.</text>
</comment>
<protein>
    <submittedName>
        <fullName evidence="3">PHP domain-containing protein</fullName>
    </submittedName>
</protein>
<dbReference type="Gene3D" id="1.10.150.650">
    <property type="match status" value="1"/>
</dbReference>
<dbReference type="Proteomes" id="UP000295636">
    <property type="component" value="Unassembled WGS sequence"/>
</dbReference>
<feature type="region of interest" description="Disordered" evidence="1">
    <location>
        <begin position="1"/>
        <end position="21"/>
    </location>
</feature>
<dbReference type="SUPFAM" id="SSF89550">
    <property type="entry name" value="PHP domain-like"/>
    <property type="match status" value="1"/>
</dbReference>
<sequence>MAFADLHMHTTASDGTQPPADNVKLAAEAGLAAIAITDHDTVAGIAEALEAGKRLGLTVVPGVEISTVAEGQDIHVLGYWIDPCDPHLLERLARLRGVRDQRNRMIIERLNELGLSLTMEDVTASLQGSKKADETVGRPHIAGALMKKGYIASTAEAFERYLGKGAAAYVNPPRIEPFTAVEWIREAGGVPVLAHPGLYGQDELIGQLAERGLAGLEVYHSDHTPEQEEHYRRIAERFGLIATGGSDFHGERGGVVFHAPVGARKVDISVVEQLGQLAQAGGRSSNKLLQG</sequence>
<evidence type="ECO:0000313" key="3">
    <source>
        <dbReference type="EMBL" id="TDF98322.1"/>
    </source>
</evidence>
<gene>
    <name evidence="3" type="ORF">E1757_12610</name>
</gene>
<dbReference type="InterPro" id="IPR004013">
    <property type="entry name" value="PHP_dom"/>
</dbReference>
<dbReference type="EMBL" id="SMRT01000004">
    <property type="protein sequence ID" value="TDF98322.1"/>
    <property type="molecule type" value="Genomic_DNA"/>
</dbReference>
<dbReference type="InterPro" id="IPR016195">
    <property type="entry name" value="Pol/histidinol_Pase-like"/>
</dbReference>
<dbReference type="RefSeq" id="WP_133228339.1">
    <property type="nucleotide sequence ID" value="NZ_SMRT01000004.1"/>
</dbReference>
<name>A0A4R5KSB1_9BACL</name>
<dbReference type="AlphaFoldDB" id="A0A4R5KSB1"/>
<dbReference type="PANTHER" id="PTHR42924:SF3">
    <property type="entry name" value="POLYMERASE_HISTIDINOL PHOSPHATASE N-TERMINAL DOMAIN-CONTAINING PROTEIN"/>
    <property type="match status" value="1"/>
</dbReference>
<dbReference type="GO" id="GO:0004534">
    <property type="term" value="F:5'-3' RNA exonuclease activity"/>
    <property type="evidence" value="ECO:0007669"/>
    <property type="project" value="TreeGrafter"/>
</dbReference>
<dbReference type="InterPro" id="IPR052018">
    <property type="entry name" value="PHP_domain"/>
</dbReference>
<dbReference type="InterPro" id="IPR003141">
    <property type="entry name" value="Pol/His_phosphatase_N"/>
</dbReference>
<keyword evidence="4" id="KW-1185">Reference proteome</keyword>
<reference evidence="3 4" key="1">
    <citation type="submission" date="2019-03" db="EMBL/GenBank/DDBJ databases">
        <title>This is whole genome sequence of Paenibacillus sp MS74 strain.</title>
        <authorList>
            <person name="Trinh H.N."/>
        </authorList>
    </citation>
    <scope>NUCLEOTIDE SEQUENCE [LARGE SCALE GENOMIC DNA]</scope>
    <source>
        <strain evidence="3 4">MS74</strain>
    </source>
</reference>
<evidence type="ECO:0000256" key="1">
    <source>
        <dbReference type="SAM" id="MobiDB-lite"/>
    </source>
</evidence>